<evidence type="ECO:0000313" key="2">
    <source>
        <dbReference type="Proteomes" id="UP001217476"/>
    </source>
</evidence>
<dbReference type="Proteomes" id="UP001217476">
    <property type="component" value="Chromosome"/>
</dbReference>
<dbReference type="SUPFAM" id="SSF53474">
    <property type="entry name" value="alpha/beta-Hydrolases"/>
    <property type="match status" value="1"/>
</dbReference>
<name>A0AAJ6AZ97_9HYPH</name>
<keyword evidence="1" id="KW-0378">Hydrolase</keyword>
<reference evidence="1" key="1">
    <citation type="submission" date="2023-03" db="EMBL/GenBank/DDBJ databases">
        <title>Andean soil-derived lignocellulolytic bacterial consortium as a source of novel taxa and putative plastic-active enzymes.</title>
        <authorList>
            <person name="Diaz-Garcia L."/>
            <person name="Chuvochina M."/>
            <person name="Feuerriegel G."/>
            <person name="Bunk B."/>
            <person name="Sproer C."/>
            <person name="Streit W.R."/>
            <person name="Rodriguez L.M."/>
            <person name="Overmann J."/>
            <person name="Jimenez D.J."/>
        </authorList>
    </citation>
    <scope>NUCLEOTIDE SEQUENCE</scope>
    <source>
        <strain evidence="1">MAG 4196</strain>
    </source>
</reference>
<dbReference type="Gene3D" id="3.40.50.1820">
    <property type="entry name" value="alpha/beta hydrolase"/>
    <property type="match status" value="1"/>
</dbReference>
<dbReference type="Pfam" id="PF06821">
    <property type="entry name" value="Ser_hydrolase"/>
    <property type="match status" value="1"/>
</dbReference>
<organism evidence="1 2">
    <name type="scientific">Candidatus Devosia phytovorans</name>
    <dbReference type="NCBI Taxonomy" id="3121372"/>
    <lineage>
        <taxon>Bacteria</taxon>
        <taxon>Pseudomonadati</taxon>
        <taxon>Pseudomonadota</taxon>
        <taxon>Alphaproteobacteria</taxon>
        <taxon>Hyphomicrobiales</taxon>
        <taxon>Devosiaceae</taxon>
        <taxon>Devosia</taxon>
    </lineage>
</organism>
<dbReference type="AlphaFoldDB" id="A0AAJ6AZ97"/>
<accession>A0AAJ6AZ97</accession>
<sequence length="182" mass="20240">MTRPILIVPGLHGSQAGHWQHWWRQDHADSSIVQQADWSHPLESEWLEVAERAIFRRPDSLVIAHSLGAILVAKLARSRVASCIAGALLVAPADITRTSLRHHRTYEFGAMPQDRIPFPTLVVASQDDPYMPYAKLVTLAGLWGSRIHDMGHVGHINVESGFGRWTQGYALAASILPQHQLP</sequence>
<gene>
    <name evidence="1" type="ORF">P0Y65_12175</name>
</gene>
<dbReference type="InterPro" id="IPR029058">
    <property type="entry name" value="AB_hydrolase_fold"/>
</dbReference>
<dbReference type="EMBL" id="CP119312">
    <property type="protein sequence ID" value="WEK02964.1"/>
    <property type="molecule type" value="Genomic_DNA"/>
</dbReference>
<evidence type="ECO:0000313" key="1">
    <source>
        <dbReference type="EMBL" id="WEK02964.1"/>
    </source>
</evidence>
<dbReference type="GO" id="GO:0016787">
    <property type="term" value="F:hydrolase activity"/>
    <property type="evidence" value="ECO:0007669"/>
    <property type="project" value="UniProtKB-KW"/>
</dbReference>
<proteinExistence type="predicted"/>
<protein>
    <submittedName>
        <fullName evidence="1">Alpha/beta hydrolase</fullName>
    </submittedName>
</protein>
<dbReference type="InterPro" id="IPR010662">
    <property type="entry name" value="RBBP9/YdeN"/>
</dbReference>